<dbReference type="Proteomes" id="UP001558613">
    <property type="component" value="Unassembled WGS sequence"/>
</dbReference>
<name>A0ABR3NS71_9TELE</name>
<proteinExistence type="predicted"/>
<keyword evidence="2" id="KW-1185">Reference proteome</keyword>
<dbReference type="EMBL" id="JAYMGO010000003">
    <property type="protein sequence ID" value="KAL1279631.1"/>
    <property type="molecule type" value="Genomic_DNA"/>
</dbReference>
<organism evidence="1 2">
    <name type="scientific">Cirrhinus molitorella</name>
    <name type="common">mud carp</name>
    <dbReference type="NCBI Taxonomy" id="172907"/>
    <lineage>
        <taxon>Eukaryota</taxon>
        <taxon>Metazoa</taxon>
        <taxon>Chordata</taxon>
        <taxon>Craniata</taxon>
        <taxon>Vertebrata</taxon>
        <taxon>Euteleostomi</taxon>
        <taxon>Actinopterygii</taxon>
        <taxon>Neopterygii</taxon>
        <taxon>Teleostei</taxon>
        <taxon>Ostariophysi</taxon>
        <taxon>Cypriniformes</taxon>
        <taxon>Cyprinidae</taxon>
        <taxon>Labeoninae</taxon>
        <taxon>Labeonini</taxon>
        <taxon>Cirrhinus</taxon>
    </lineage>
</organism>
<protein>
    <submittedName>
        <fullName evidence="1">Uncharacterized protein</fullName>
    </submittedName>
</protein>
<gene>
    <name evidence="1" type="ORF">QQF64_026304</name>
</gene>
<sequence>MVYLDYEPLTKGEREGLRHFVSVAQPLYTTPCYYAVRDTLMPNALSEMEGRLRELLLLGDGFALTLDIWTNRRGHSFLGVVAKFVDEVFNGHTVLLS</sequence>
<evidence type="ECO:0000313" key="1">
    <source>
        <dbReference type="EMBL" id="KAL1279631.1"/>
    </source>
</evidence>
<evidence type="ECO:0000313" key="2">
    <source>
        <dbReference type="Proteomes" id="UP001558613"/>
    </source>
</evidence>
<reference evidence="1 2" key="1">
    <citation type="submission" date="2023-09" db="EMBL/GenBank/DDBJ databases">
        <authorList>
            <person name="Wang M."/>
        </authorList>
    </citation>
    <scope>NUCLEOTIDE SEQUENCE [LARGE SCALE GENOMIC DNA]</scope>
    <source>
        <strain evidence="1">GT-2023</strain>
        <tissue evidence="1">Liver</tissue>
    </source>
</reference>
<comment type="caution">
    <text evidence="1">The sequence shown here is derived from an EMBL/GenBank/DDBJ whole genome shotgun (WGS) entry which is preliminary data.</text>
</comment>
<accession>A0ABR3NS71</accession>